<reference evidence="1" key="1">
    <citation type="submission" date="2019-07" db="EMBL/GenBank/DDBJ databases">
        <title>FDA dAtabase for Regulatory Grade micrObial Sequences (FDA-ARGOS): Supporting development and validation of Infectious Disease Dx tests.</title>
        <authorList>
            <person name="Bachman M."/>
            <person name="Young C."/>
            <person name="Tallon L."/>
            <person name="Sadzewicz L."/>
            <person name="Vavikolanu K."/>
            <person name="Mehta A."/>
            <person name="Aluvathingal J."/>
            <person name="Nadendla S."/>
            <person name="Nandy P."/>
            <person name="Geyer C."/>
            <person name="Yan Y."/>
            <person name="Sichtig H."/>
        </authorList>
    </citation>
    <scope>NUCLEOTIDE SEQUENCE</scope>
    <source>
        <strain evidence="1">FDAARGOS_618</strain>
        <plasmid evidence="1">unnamed5</plasmid>
    </source>
</reference>
<name>A0AA44EHA7_9HYPH</name>
<sequence length="68" mass="7483">MTLFFGKSILIVEESGLLETKVQERLAHADARIIGPLDVFTEVQLAVGIFPIDAVVIDMELDVEAIIE</sequence>
<evidence type="ECO:0000313" key="2">
    <source>
        <dbReference type="Proteomes" id="UP001155820"/>
    </source>
</evidence>
<evidence type="ECO:0000313" key="1">
    <source>
        <dbReference type="EMBL" id="NRF18423.1"/>
    </source>
</evidence>
<organism evidence="1 2">
    <name type="scientific">Agrobacterium pusense</name>
    <dbReference type="NCBI Taxonomy" id="648995"/>
    <lineage>
        <taxon>Bacteria</taxon>
        <taxon>Pseudomonadati</taxon>
        <taxon>Pseudomonadota</taxon>
        <taxon>Alphaproteobacteria</taxon>
        <taxon>Hyphomicrobiales</taxon>
        <taxon>Rhizobiaceae</taxon>
        <taxon>Rhizobium/Agrobacterium group</taxon>
        <taxon>Agrobacterium</taxon>
    </lineage>
</organism>
<dbReference type="Proteomes" id="UP001155820">
    <property type="component" value="Unassembled WGS sequence"/>
</dbReference>
<geneLocation type="plasmid" evidence="1">
    <name>unnamed5</name>
</geneLocation>
<dbReference type="AlphaFoldDB" id="A0AA44EHA7"/>
<keyword evidence="1" id="KW-0614">Plasmid</keyword>
<proteinExistence type="predicted"/>
<comment type="caution">
    <text evidence="1">The sequence shown here is derived from an EMBL/GenBank/DDBJ whole genome shotgun (WGS) entry which is preliminary data.</text>
</comment>
<protein>
    <submittedName>
        <fullName evidence="1">Uncharacterized protein</fullName>
    </submittedName>
</protein>
<gene>
    <name evidence="1" type="ORF">FOB26_04800</name>
</gene>
<dbReference type="RefSeq" id="WP_172873318.1">
    <property type="nucleotide sequence ID" value="NZ_JABRWL010000003.1"/>
</dbReference>
<keyword evidence="2" id="KW-1185">Reference proteome</keyword>
<accession>A0AA44EHA7</accession>
<dbReference type="EMBL" id="JABRWM010000005">
    <property type="protein sequence ID" value="NRF18423.1"/>
    <property type="molecule type" value="Genomic_DNA"/>
</dbReference>